<evidence type="ECO:0000313" key="2">
    <source>
        <dbReference type="EMBL" id="KAK4103246.1"/>
    </source>
</evidence>
<feature type="compositionally biased region" description="Basic and acidic residues" evidence="1">
    <location>
        <begin position="164"/>
        <end position="196"/>
    </location>
</feature>
<evidence type="ECO:0000313" key="3">
    <source>
        <dbReference type="Proteomes" id="UP001305647"/>
    </source>
</evidence>
<reference evidence="2" key="2">
    <citation type="submission" date="2023-05" db="EMBL/GenBank/DDBJ databases">
        <authorList>
            <consortium name="Lawrence Berkeley National Laboratory"/>
            <person name="Steindorff A."/>
            <person name="Hensen N."/>
            <person name="Bonometti L."/>
            <person name="Westerberg I."/>
            <person name="Brannstrom I.O."/>
            <person name="Guillou S."/>
            <person name="Cros-Aarteil S."/>
            <person name="Calhoun S."/>
            <person name="Haridas S."/>
            <person name="Kuo A."/>
            <person name="Mondo S."/>
            <person name="Pangilinan J."/>
            <person name="Riley R."/>
            <person name="Labutti K."/>
            <person name="Andreopoulos B."/>
            <person name="Lipzen A."/>
            <person name="Chen C."/>
            <person name="Yanf M."/>
            <person name="Daum C."/>
            <person name="Ng V."/>
            <person name="Clum A."/>
            <person name="Ohm R."/>
            <person name="Martin F."/>
            <person name="Silar P."/>
            <person name="Natvig D."/>
            <person name="Lalanne C."/>
            <person name="Gautier V."/>
            <person name="Ament-Velasquez S.L."/>
            <person name="Kruys A."/>
            <person name="Hutchinson M.I."/>
            <person name="Powell A.J."/>
            <person name="Barry K."/>
            <person name="Miller A.N."/>
            <person name="Grigoriev I.V."/>
            <person name="Debuchy R."/>
            <person name="Gladieux P."/>
            <person name="Thoren M.H."/>
            <person name="Johannesson H."/>
        </authorList>
    </citation>
    <scope>NUCLEOTIDE SEQUENCE</scope>
    <source>
        <strain evidence="2">CBS 757.83</strain>
    </source>
</reference>
<evidence type="ECO:0000256" key="1">
    <source>
        <dbReference type="SAM" id="MobiDB-lite"/>
    </source>
</evidence>
<dbReference type="AlphaFoldDB" id="A0AAN6Q986"/>
<organism evidence="2 3">
    <name type="scientific">Parathielavia hyrcaniae</name>
    <dbReference type="NCBI Taxonomy" id="113614"/>
    <lineage>
        <taxon>Eukaryota</taxon>
        <taxon>Fungi</taxon>
        <taxon>Dikarya</taxon>
        <taxon>Ascomycota</taxon>
        <taxon>Pezizomycotina</taxon>
        <taxon>Sordariomycetes</taxon>
        <taxon>Sordariomycetidae</taxon>
        <taxon>Sordariales</taxon>
        <taxon>Chaetomiaceae</taxon>
        <taxon>Parathielavia</taxon>
    </lineage>
</organism>
<protein>
    <submittedName>
        <fullName evidence="2">Uncharacterized protein</fullName>
    </submittedName>
</protein>
<gene>
    <name evidence="2" type="ORF">N658DRAFT_494581</name>
</gene>
<reference evidence="2" key="1">
    <citation type="journal article" date="2023" name="Mol. Phylogenet. Evol.">
        <title>Genome-scale phylogeny and comparative genomics of the fungal order Sordariales.</title>
        <authorList>
            <person name="Hensen N."/>
            <person name="Bonometti L."/>
            <person name="Westerberg I."/>
            <person name="Brannstrom I.O."/>
            <person name="Guillou S."/>
            <person name="Cros-Aarteil S."/>
            <person name="Calhoun S."/>
            <person name="Haridas S."/>
            <person name="Kuo A."/>
            <person name="Mondo S."/>
            <person name="Pangilinan J."/>
            <person name="Riley R."/>
            <person name="LaButti K."/>
            <person name="Andreopoulos B."/>
            <person name="Lipzen A."/>
            <person name="Chen C."/>
            <person name="Yan M."/>
            <person name="Daum C."/>
            <person name="Ng V."/>
            <person name="Clum A."/>
            <person name="Steindorff A."/>
            <person name="Ohm R.A."/>
            <person name="Martin F."/>
            <person name="Silar P."/>
            <person name="Natvig D.O."/>
            <person name="Lalanne C."/>
            <person name="Gautier V."/>
            <person name="Ament-Velasquez S.L."/>
            <person name="Kruys A."/>
            <person name="Hutchinson M.I."/>
            <person name="Powell A.J."/>
            <person name="Barry K."/>
            <person name="Miller A.N."/>
            <person name="Grigoriev I.V."/>
            <person name="Debuchy R."/>
            <person name="Gladieux P."/>
            <person name="Hiltunen Thoren M."/>
            <person name="Johannesson H."/>
        </authorList>
    </citation>
    <scope>NUCLEOTIDE SEQUENCE</scope>
    <source>
        <strain evidence="2">CBS 757.83</strain>
    </source>
</reference>
<dbReference type="EMBL" id="MU863629">
    <property type="protein sequence ID" value="KAK4103246.1"/>
    <property type="molecule type" value="Genomic_DNA"/>
</dbReference>
<proteinExistence type="predicted"/>
<keyword evidence="3" id="KW-1185">Reference proteome</keyword>
<accession>A0AAN6Q986</accession>
<feature type="compositionally biased region" description="Basic and acidic residues" evidence="1">
    <location>
        <begin position="87"/>
        <end position="139"/>
    </location>
</feature>
<comment type="caution">
    <text evidence="2">The sequence shown here is derived from an EMBL/GenBank/DDBJ whole genome shotgun (WGS) entry which is preliminary data.</text>
</comment>
<feature type="compositionally biased region" description="Low complexity" evidence="1">
    <location>
        <begin position="209"/>
        <end position="220"/>
    </location>
</feature>
<name>A0AAN6Q986_9PEZI</name>
<feature type="region of interest" description="Disordered" evidence="1">
    <location>
        <begin position="34"/>
        <end position="220"/>
    </location>
</feature>
<sequence>MTDYYNVETRTRKLDRFRRAQALAAERLRIEEEERKLREEEELEISLPRSTAPRLTSAVPSAAPSAPAGPGSNSLPTPTAPMPPSMDENKATADVKPAKRAHDEEVIETRQEKVPRLEAPARPKDDKEHDQRDVRDSRRGSSPYRRPSSPHHSFRRSPPLRLRMQADYDDRDSRPFRKYDSYKGHDDYYASSERRVPYPVQIDLGRKGGQSSSRSGPSWQ</sequence>
<dbReference type="Proteomes" id="UP001305647">
    <property type="component" value="Unassembled WGS sequence"/>
</dbReference>
<feature type="compositionally biased region" description="Low complexity" evidence="1">
    <location>
        <begin position="57"/>
        <end position="76"/>
    </location>
</feature>